<feature type="compositionally biased region" description="Polar residues" evidence="1">
    <location>
        <begin position="1"/>
        <end position="10"/>
    </location>
</feature>
<organism evidence="2">
    <name type="scientific">Rosellinia necatrix</name>
    <name type="common">White root-rot fungus</name>
    <dbReference type="NCBI Taxonomy" id="77044"/>
    <lineage>
        <taxon>Eukaryota</taxon>
        <taxon>Fungi</taxon>
        <taxon>Dikarya</taxon>
        <taxon>Ascomycota</taxon>
        <taxon>Pezizomycotina</taxon>
        <taxon>Sordariomycetes</taxon>
        <taxon>Xylariomycetidae</taxon>
        <taxon>Xylariales</taxon>
        <taxon>Xylariaceae</taxon>
        <taxon>Rosellinia</taxon>
    </lineage>
</organism>
<proteinExistence type="predicted"/>
<dbReference type="Proteomes" id="UP000054516">
    <property type="component" value="Unassembled WGS sequence"/>
</dbReference>
<gene>
    <name evidence="2" type="ORF">SAMD00023353_2301440</name>
</gene>
<accession>A0A1W2TGB3</accession>
<feature type="compositionally biased region" description="Low complexity" evidence="1">
    <location>
        <begin position="47"/>
        <end position="58"/>
    </location>
</feature>
<reference evidence="2" key="1">
    <citation type="submission" date="2016-03" db="EMBL/GenBank/DDBJ databases">
        <title>Draft genome sequence of Rosellinia necatrix.</title>
        <authorList>
            <person name="Kanematsu S."/>
        </authorList>
    </citation>
    <scope>NUCLEOTIDE SEQUENCE [LARGE SCALE GENOMIC DNA]</scope>
    <source>
        <strain evidence="2">W97</strain>
    </source>
</reference>
<feature type="compositionally biased region" description="Basic and acidic residues" evidence="1">
    <location>
        <begin position="271"/>
        <end position="287"/>
    </location>
</feature>
<dbReference type="EMBL" id="DF977468">
    <property type="protein sequence ID" value="GAP87135.1"/>
    <property type="molecule type" value="Genomic_DNA"/>
</dbReference>
<evidence type="ECO:0000313" key="2">
    <source>
        <dbReference type="EMBL" id="GAP87135.1"/>
    </source>
</evidence>
<feature type="compositionally biased region" description="Polar residues" evidence="1">
    <location>
        <begin position="570"/>
        <end position="586"/>
    </location>
</feature>
<feature type="region of interest" description="Disordered" evidence="1">
    <location>
        <begin position="97"/>
        <end position="121"/>
    </location>
</feature>
<evidence type="ECO:0000256" key="1">
    <source>
        <dbReference type="SAM" id="MobiDB-lite"/>
    </source>
</evidence>
<keyword evidence="3" id="KW-1185">Reference proteome</keyword>
<dbReference type="AlphaFoldDB" id="A0A1W2TGB3"/>
<protein>
    <submittedName>
        <fullName evidence="2">Uncharacterized protein</fullName>
    </submittedName>
</protein>
<dbReference type="OMA" id="MDCFPEM"/>
<dbReference type="STRING" id="77044.A0A1W2TGB3"/>
<feature type="region of interest" description="Disordered" evidence="1">
    <location>
        <begin position="531"/>
        <end position="553"/>
    </location>
</feature>
<feature type="region of interest" description="Disordered" evidence="1">
    <location>
        <begin position="187"/>
        <end position="219"/>
    </location>
</feature>
<sequence length="684" mass="75215">MPRRQQTTTEARMEHDMKVAADSQSNLPEILAVDLEQSSNVFQSKQLTAGAPAPGLADDGTKKRYPPPHSSDCFDPMIPSRTTQAPHQKYSDIFAPLDFNPPKRNSVSSSDYSADLEPPSISTRGESVLTVDTWLESERHPSPAFLHISPTSEYTAQSWIDLDVDELSPITQRRRSSMTDFPKCARQLQTPDEGGGRAMLSRSQPVSVTETPTTPIHRKPRRPALVIPERCSSLTHQEVHAARAAVQQWAQNLSPRETHHEEIGSASSLLPDDKPPSAHEDGGDTTSLEHEHDFAFQDSISKSSMSEYDGGLGIVSCEVDCDEWLKSDMTYLAREDQLLPRPLPPTVQERVELYATNFPVTLLRCNHLLVEDIRGLSQGVRYNVERPKTDYLTTSGHHPNNQQPKLSKWKWPGSSTAQQYQFNTPTTGSRQEWSVIRKVFPYGNDGLCDALYAYVLVYNYITSLCLRCPPYLADTSGPTRPWTARPDADRLGTFADPDLYSPTVSHPSTHGPHAISKKASRILGIEDDKTPLMPLASFPTPPPSGGGGSRTSTFSSLRNIPAVLFNGMSQGQQRHSENNGSLSRPATPTGRRGSSSRPSTPVVGWAGSRPATSGGSRGAEQARQLAEIRHGLAMCCARLTITLQRTGPNAARPGSDEDGKVVPSFMRSLCENVRFTEEAMGRSQ</sequence>
<feature type="region of interest" description="Disordered" evidence="1">
    <location>
        <begin position="253"/>
        <end position="287"/>
    </location>
</feature>
<evidence type="ECO:0000313" key="3">
    <source>
        <dbReference type="Proteomes" id="UP000054516"/>
    </source>
</evidence>
<feature type="region of interest" description="Disordered" evidence="1">
    <location>
        <begin position="390"/>
        <end position="409"/>
    </location>
</feature>
<feature type="compositionally biased region" description="Low complexity" evidence="1">
    <location>
        <begin position="587"/>
        <end position="604"/>
    </location>
</feature>
<feature type="compositionally biased region" description="Polar residues" evidence="1">
    <location>
        <begin position="103"/>
        <end position="112"/>
    </location>
</feature>
<feature type="region of interest" description="Disordered" evidence="1">
    <location>
        <begin position="1"/>
        <end position="22"/>
    </location>
</feature>
<name>A0A1W2TGB3_ROSNE</name>
<feature type="region of interest" description="Disordered" evidence="1">
    <location>
        <begin position="570"/>
        <end position="622"/>
    </location>
</feature>
<feature type="compositionally biased region" description="Polar residues" evidence="1">
    <location>
        <begin position="201"/>
        <end position="214"/>
    </location>
</feature>
<dbReference type="OrthoDB" id="3506470at2759"/>
<feature type="compositionally biased region" description="Polar residues" evidence="1">
    <location>
        <begin position="391"/>
        <end position="405"/>
    </location>
</feature>
<feature type="region of interest" description="Disordered" evidence="1">
    <location>
        <begin position="44"/>
        <end position="74"/>
    </location>
</feature>